<dbReference type="Pfam" id="PF26635">
    <property type="entry name" value="DUF8208"/>
    <property type="match status" value="1"/>
</dbReference>
<keyword evidence="2" id="KW-1133">Transmembrane helix</keyword>
<name>A0A2S7MX38_9BACI</name>
<evidence type="ECO:0000259" key="3">
    <source>
        <dbReference type="Pfam" id="PF26635"/>
    </source>
</evidence>
<organism evidence="4 5">
    <name type="scientific">Pradoshia eiseniae</name>
    <dbReference type="NCBI Taxonomy" id="2064768"/>
    <lineage>
        <taxon>Bacteria</taxon>
        <taxon>Bacillati</taxon>
        <taxon>Bacillota</taxon>
        <taxon>Bacilli</taxon>
        <taxon>Bacillales</taxon>
        <taxon>Bacillaceae</taxon>
        <taxon>Pradoshia</taxon>
    </lineage>
</organism>
<sequence>MDEEVVRILEKFSDFLEITNPINYSLRLIGWTIINGLAWLVDALADITDSVLGLKSFFNHSDINDFIHMLLPLSAILMGFSLLYTGYRLIFQKKIDREVIVINIILLMFLFALLSEGMDKANKFTDEAIDALNITGDSSMSQEIIKDNLIDLAQFDAAGWQTTDLKNPNQIPEHRIQKIDITQTIDKDFTFANDDQQISEIGREVFDSRLGYDDMGNLQKVDLDNGWFTVLDEKYYRWGWNFWTIIVTLGITAFTLLTISIKLAKLFFELTFNYVLVTIIAPSDIHSGQKTKKILQSILNIFLTTFMIFLSMKIYIIGTSFITETLDGVAYLIALFAFSLAVIDGPNIVERLFGIDAGLKSGWGAIAGAYASTKGISKGIQGGISAGKSIALRSSDGKTQLSGHAHNSNERRLHNGKGETPLSTDNLKNKLPASNHTQIRGQHTGQNIDLPKDYLEVNKNSTPYTEQEPQLQEKKVDNQFPGLHQEMEAQNANVTHTPSNQIKDSNANAHPNIRNHEQSYNKTGFQISMDNDSSQSIIPRQDFASTKIKNIKKYHIKKSNRI</sequence>
<feature type="compositionally biased region" description="Polar residues" evidence="1">
    <location>
        <begin position="397"/>
        <end position="406"/>
    </location>
</feature>
<evidence type="ECO:0000313" key="4">
    <source>
        <dbReference type="EMBL" id="PQD94391.1"/>
    </source>
</evidence>
<proteinExistence type="predicted"/>
<dbReference type="EMBL" id="PKOZ01000010">
    <property type="protein sequence ID" value="PQD94391.1"/>
    <property type="molecule type" value="Genomic_DNA"/>
</dbReference>
<evidence type="ECO:0000313" key="5">
    <source>
        <dbReference type="Proteomes" id="UP000239663"/>
    </source>
</evidence>
<feature type="compositionally biased region" description="Basic and acidic residues" evidence="1">
    <location>
        <begin position="407"/>
        <end position="417"/>
    </location>
</feature>
<keyword evidence="5" id="KW-1185">Reference proteome</keyword>
<keyword evidence="2" id="KW-0812">Transmembrane</keyword>
<dbReference type="AlphaFoldDB" id="A0A2S7MX38"/>
<dbReference type="NCBIfam" id="NF045890">
    <property type="entry name" value="conj_pls20_p028"/>
    <property type="match status" value="1"/>
</dbReference>
<dbReference type="OrthoDB" id="1938921at2"/>
<gene>
    <name evidence="4" type="ORF">CYL18_14340</name>
</gene>
<reference evidence="4 5" key="1">
    <citation type="submission" date="2017-12" db="EMBL/GenBank/DDBJ databases">
        <title>Taxonomic description and draft genome of Pradoshia cofamensis Gen. nov., sp. nov., a thermotolerant bacillale isolated from anterior gut of earthworm Eisenia fetida.</title>
        <authorList>
            <person name="Saha T."/>
            <person name="Chakraborty R."/>
        </authorList>
    </citation>
    <scope>NUCLEOTIDE SEQUENCE [LARGE SCALE GENOMIC DNA]</scope>
    <source>
        <strain evidence="4 5">EAG3</strain>
    </source>
</reference>
<feature type="transmembrane region" description="Helical" evidence="2">
    <location>
        <begin position="99"/>
        <end position="115"/>
    </location>
</feature>
<evidence type="ECO:0000256" key="2">
    <source>
        <dbReference type="SAM" id="Phobius"/>
    </source>
</evidence>
<protein>
    <recommendedName>
        <fullName evidence="3">DUF8208 domain-containing protein</fullName>
    </recommendedName>
</protein>
<dbReference type="InterPro" id="IPR058066">
    <property type="entry name" value="pXO2-14_N"/>
</dbReference>
<dbReference type="RefSeq" id="WP_104850222.1">
    <property type="nucleotide sequence ID" value="NZ_PKOZ01000010.1"/>
</dbReference>
<dbReference type="Proteomes" id="UP000239663">
    <property type="component" value="Unassembled WGS sequence"/>
</dbReference>
<feature type="transmembrane region" description="Helical" evidence="2">
    <location>
        <begin position="240"/>
        <end position="261"/>
    </location>
</feature>
<keyword evidence="2" id="KW-0472">Membrane</keyword>
<feature type="domain" description="DUF8208" evidence="3">
    <location>
        <begin position="22"/>
        <end position="370"/>
    </location>
</feature>
<feature type="transmembrane region" description="Helical" evidence="2">
    <location>
        <begin position="329"/>
        <end position="349"/>
    </location>
</feature>
<feature type="transmembrane region" description="Helical" evidence="2">
    <location>
        <begin position="267"/>
        <end position="285"/>
    </location>
</feature>
<evidence type="ECO:0000256" key="1">
    <source>
        <dbReference type="SAM" id="MobiDB-lite"/>
    </source>
</evidence>
<accession>A0A2S7MX38</accession>
<feature type="compositionally biased region" description="Polar residues" evidence="1">
    <location>
        <begin position="421"/>
        <end position="438"/>
    </location>
</feature>
<feature type="transmembrane region" description="Helical" evidence="2">
    <location>
        <begin position="297"/>
        <end position="317"/>
    </location>
</feature>
<feature type="transmembrane region" description="Helical" evidence="2">
    <location>
        <begin position="24"/>
        <end position="45"/>
    </location>
</feature>
<feature type="transmembrane region" description="Helical" evidence="2">
    <location>
        <begin position="66"/>
        <end position="87"/>
    </location>
</feature>
<comment type="caution">
    <text evidence="4">The sequence shown here is derived from an EMBL/GenBank/DDBJ whole genome shotgun (WGS) entry which is preliminary data.</text>
</comment>
<dbReference type="InterPro" id="IPR058521">
    <property type="entry name" value="DUF8208"/>
</dbReference>
<feature type="region of interest" description="Disordered" evidence="1">
    <location>
        <begin position="396"/>
        <end position="438"/>
    </location>
</feature>